<dbReference type="EMBL" id="JPRL01000002">
    <property type="protein sequence ID" value="KFF03194.1"/>
    <property type="molecule type" value="Genomic_DNA"/>
</dbReference>
<evidence type="ECO:0000313" key="2">
    <source>
        <dbReference type="Proteomes" id="UP000028715"/>
    </source>
</evidence>
<dbReference type="PROSITE" id="PS51257">
    <property type="entry name" value="PROKAR_LIPOPROTEIN"/>
    <property type="match status" value="1"/>
</dbReference>
<accession>A0A085ZFI0</accession>
<evidence type="ECO:0000313" key="1">
    <source>
        <dbReference type="EMBL" id="KFF03194.1"/>
    </source>
</evidence>
<dbReference type="OrthoDB" id="762784at2"/>
<protein>
    <submittedName>
        <fullName evidence="1">Uncharacterized protein</fullName>
    </submittedName>
</protein>
<dbReference type="Proteomes" id="UP000028715">
    <property type="component" value="Unassembled WGS sequence"/>
</dbReference>
<comment type="caution">
    <text evidence="1">The sequence shown here is derived from an EMBL/GenBank/DDBJ whole genome shotgun (WGS) entry which is preliminary data.</text>
</comment>
<proteinExistence type="predicted"/>
<dbReference type="RefSeq" id="WP_035688549.1">
    <property type="nucleotide sequence ID" value="NZ_JPRL01000002.1"/>
</dbReference>
<dbReference type="eggNOG" id="ENOG5030REY">
    <property type="taxonomic scope" value="Bacteria"/>
</dbReference>
<dbReference type="AlphaFoldDB" id="A0A085ZFI0"/>
<reference evidence="1 2" key="1">
    <citation type="submission" date="2014-07" db="EMBL/GenBank/DDBJ databases">
        <title>Genome of Flavobacterium reichenbachii LMG 25512.</title>
        <authorList>
            <person name="Stropko S.J."/>
            <person name="Pipes S.E."/>
            <person name="Newman J.D."/>
        </authorList>
    </citation>
    <scope>NUCLEOTIDE SEQUENCE [LARGE SCALE GENOMIC DNA]</scope>
    <source>
        <strain evidence="1 2">LMG 25512</strain>
    </source>
</reference>
<sequence>MKFGILLAAFLFLIISSCKSSKSVDFKESIDQSQHRAFEIILGKEHLGKKTEIPGKRELQASISSFALEESIP</sequence>
<keyword evidence="2" id="KW-1185">Reference proteome</keyword>
<name>A0A085ZFI0_9FLAO</name>
<gene>
    <name evidence="1" type="ORF">IW19_19970</name>
</gene>
<organism evidence="1 2">
    <name type="scientific">Flavobacterium reichenbachii</name>
    <dbReference type="NCBI Taxonomy" id="362418"/>
    <lineage>
        <taxon>Bacteria</taxon>
        <taxon>Pseudomonadati</taxon>
        <taxon>Bacteroidota</taxon>
        <taxon>Flavobacteriia</taxon>
        <taxon>Flavobacteriales</taxon>
        <taxon>Flavobacteriaceae</taxon>
        <taxon>Flavobacterium</taxon>
    </lineage>
</organism>